<name>A0ABU3G2N6_9GAMM</name>
<feature type="transmembrane region" description="Helical" evidence="1">
    <location>
        <begin position="37"/>
        <end position="59"/>
    </location>
</feature>
<sequence>MELQFLITREQLITIAERIDSARITNHARLAKRMHALIVRALLLWVPLLSPLILFYFFVESHTPETYIAIAICAIAYLIAWKLVLKNIAENQASKFAGKITTLNPTIENTTLQSLASLEGRHTVTATTSTLTFTFPSGTSITTPWKKVCAFKQDDDFYYLTVCRLMMFKATYLVAKNGDTTETAGYQAGLEYITSRLPPDKVGR</sequence>
<gene>
    <name evidence="2" type="ORF">Q4Q50_16390</name>
</gene>
<comment type="caution">
    <text evidence="2">The sequence shown here is derived from an EMBL/GenBank/DDBJ whole genome shotgun (WGS) entry which is preliminary data.</text>
</comment>
<evidence type="ECO:0000256" key="1">
    <source>
        <dbReference type="SAM" id="Phobius"/>
    </source>
</evidence>
<keyword evidence="1" id="KW-1133">Transmembrane helix</keyword>
<dbReference type="RefSeq" id="WP_311900247.1">
    <property type="nucleotide sequence ID" value="NZ_JAUOES010000020.1"/>
</dbReference>
<accession>A0ABU3G2N6</accession>
<dbReference type="Proteomes" id="UP001249505">
    <property type="component" value="Unassembled WGS sequence"/>
</dbReference>
<keyword evidence="1" id="KW-0472">Membrane</keyword>
<keyword evidence="3" id="KW-1185">Reference proteome</keyword>
<evidence type="ECO:0008006" key="4">
    <source>
        <dbReference type="Google" id="ProtNLM"/>
    </source>
</evidence>
<organism evidence="2 3">
    <name type="scientific">Shewanella scandinavica</name>
    <dbReference type="NCBI Taxonomy" id="3063538"/>
    <lineage>
        <taxon>Bacteria</taxon>
        <taxon>Pseudomonadati</taxon>
        <taxon>Pseudomonadota</taxon>
        <taxon>Gammaproteobacteria</taxon>
        <taxon>Alteromonadales</taxon>
        <taxon>Shewanellaceae</taxon>
        <taxon>Shewanella</taxon>
    </lineage>
</organism>
<feature type="transmembrane region" description="Helical" evidence="1">
    <location>
        <begin position="65"/>
        <end position="85"/>
    </location>
</feature>
<protein>
    <recommendedName>
        <fullName evidence="4">YcxB-like protein domain-containing protein</fullName>
    </recommendedName>
</protein>
<keyword evidence="1" id="KW-0812">Transmembrane</keyword>
<evidence type="ECO:0000313" key="3">
    <source>
        <dbReference type="Proteomes" id="UP001249505"/>
    </source>
</evidence>
<evidence type="ECO:0000313" key="2">
    <source>
        <dbReference type="EMBL" id="MDT3281854.1"/>
    </source>
</evidence>
<reference evidence="2 3" key="1">
    <citation type="submission" date="2023-07" db="EMBL/GenBank/DDBJ databases">
        <title>Novel Shewanella species isolated from Baltic Sea sediments.</title>
        <authorList>
            <person name="Martin-Rodriguez A.J."/>
        </authorList>
    </citation>
    <scope>NUCLEOTIDE SEQUENCE [LARGE SCALE GENOMIC DNA]</scope>
    <source>
        <strain evidence="2 3">SP2S1-2</strain>
    </source>
</reference>
<proteinExistence type="predicted"/>
<dbReference type="EMBL" id="JAUOES010000020">
    <property type="protein sequence ID" value="MDT3281854.1"/>
    <property type="molecule type" value="Genomic_DNA"/>
</dbReference>